<feature type="domain" description="Thioester reductase (TE)" evidence="6">
    <location>
        <begin position="83"/>
        <end position="230"/>
    </location>
</feature>
<dbReference type="EMBL" id="SDAM02000043">
    <property type="protein sequence ID" value="KAH6834885.1"/>
    <property type="molecule type" value="Genomic_DNA"/>
</dbReference>
<dbReference type="Gene3D" id="3.40.50.720">
    <property type="entry name" value="NAD(P)-binding Rossmann-like Domain"/>
    <property type="match status" value="1"/>
</dbReference>
<reference evidence="7 8" key="1">
    <citation type="journal article" date="2021" name="Nat. Commun.">
        <title>Incipient diploidization of the medicinal plant Perilla within 10,000 years.</title>
        <authorList>
            <person name="Zhang Y."/>
            <person name="Shen Q."/>
            <person name="Leng L."/>
            <person name="Zhang D."/>
            <person name="Chen S."/>
            <person name="Shi Y."/>
            <person name="Ning Z."/>
            <person name="Chen S."/>
        </authorList>
    </citation>
    <scope>NUCLEOTIDE SEQUENCE [LARGE SCALE GENOMIC DNA]</scope>
    <source>
        <strain evidence="8">cv. PC099</strain>
    </source>
</reference>
<dbReference type="GO" id="GO:0010345">
    <property type="term" value="P:suberin biosynthetic process"/>
    <property type="evidence" value="ECO:0007669"/>
    <property type="project" value="TreeGrafter"/>
</dbReference>
<dbReference type="InterPro" id="IPR013120">
    <property type="entry name" value="FAR_NAD-bd"/>
</dbReference>
<evidence type="ECO:0000259" key="6">
    <source>
        <dbReference type="Pfam" id="PF07993"/>
    </source>
</evidence>
<comment type="similarity">
    <text evidence="1 4">Belongs to the fatty acyl-CoA reductase family.</text>
</comment>
<protein>
    <recommendedName>
        <fullName evidence="4">Fatty acyl-CoA reductase</fullName>
        <ecNumber evidence="4">1.2.1.84</ecNumber>
    </recommendedName>
</protein>
<evidence type="ECO:0000256" key="2">
    <source>
        <dbReference type="ARBA" id="ARBA00022516"/>
    </source>
</evidence>
<dbReference type="PANTHER" id="PTHR11011:SF45">
    <property type="entry name" value="FATTY ACYL-COA REDUCTASE CG8306-RELATED"/>
    <property type="match status" value="1"/>
</dbReference>
<evidence type="ECO:0000313" key="8">
    <source>
        <dbReference type="Proteomes" id="UP001190926"/>
    </source>
</evidence>
<comment type="function">
    <text evidence="4">Catalyzes the reduction of fatty acyl-CoA to fatty alcohols.</text>
</comment>
<evidence type="ECO:0000313" key="7">
    <source>
        <dbReference type="EMBL" id="KAH6834885.1"/>
    </source>
</evidence>
<dbReference type="PANTHER" id="PTHR11011">
    <property type="entry name" value="MALE STERILITY PROTEIN 2-RELATED"/>
    <property type="match status" value="1"/>
</dbReference>
<comment type="catalytic activity">
    <reaction evidence="4">
        <text>a long-chain fatty acyl-CoA + 2 NADPH + 2 H(+) = a long-chain primary fatty alcohol + 2 NADP(+) + CoA</text>
        <dbReference type="Rhea" id="RHEA:52716"/>
        <dbReference type="ChEBI" id="CHEBI:15378"/>
        <dbReference type="ChEBI" id="CHEBI:57287"/>
        <dbReference type="ChEBI" id="CHEBI:57783"/>
        <dbReference type="ChEBI" id="CHEBI:58349"/>
        <dbReference type="ChEBI" id="CHEBI:77396"/>
        <dbReference type="ChEBI" id="CHEBI:83139"/>
        <dbReference type="EC" id="1.2.1.84"/>
    </reaction>
</comment>
<dbReference type="CDD" id="cd09071">
    <property type="entry name" value="FAR_C"/>
    <property type="match status" value="1"/>
</dbReference>
<evidence type="ECO:0000256" key="3">
    <source>
        <dbReference type="ARBA" id="ARBA00023098"/>
    </source>
</evidence>
<evidence type="ECO:0000256" key="1">
    <source>
        <dbReference type="ARBA" id="ARBA00005928"/>
    </source>
</evidence>
<evidence type="ECO:0000256" key="4">
    <source>
        <dbReference type="RuleBase" id="RU363097"/>
    </source>
</evidence>
<keyword evidence="8" id="KW-1185">Reference proteome</keyword>
<dbReference type="GO" id="GO:0102965">
    <property type="term" value="F:alcohol-forming long-chain fatty acyl-CoA reductase activity"/>
    <property type="evidence" value="ECO:0007669"/>
    <property type="project" value="UniProtKB-EC"/>
</dbReference>
<proteinExistence type="inferred from homology"/>
<dbReference type="Pfam" id="PF03015">
    <property type="entry name" value="Sterile"/>
    <property type="match status" value="1"/>
</dbReference>
<gene>
    <name evidence="7" type="ORF">C2S53_003885</name>
</gene>
<dbReference type="InterPro" id="IPR033640">
    <property type="entry name" value="FAR_C"/>
</dbReference>
<dbReference type="SUPFAM" id="SSF51735">
    <property type="entry name" value="NAD(P)-binding Rossmann-fold domains"/>
    <property type="match status" value="1"/>
</dbReference>
<dbReference type="GO" id="GO:0080019">
    <property type="term" value="F:alcohol-forming very long-chain fatty acyl-CoA reductase activity"/>
    <property type="evidence" value="ECO:0007669"/>
    <property type="project" value="InterPro"/>
</dbReference>
<keyword evidence="3 4" id="KW-0443">Lipid metabolism</keyword>
<dbReference type="Proteomes" id="UP001190926">
    <property type="component" value="Unassembled WGS sequence"/>
</dbReference>
<comment type="caution">
    <text evidence="7">The sequence shown here is derived from an EMBL/GenBank/DDBJ whole genome shotgun (WGS) entry which is preliminary data.</text>
</comment>
<feature type="domain" description="Fatty acyl-CoA reductase C-terminal" evidence="5">
    <location>
        <begin position="369"/>
        <end position="438"/>
    </location>
</feature>
<dbReference type="InterPro" id="IPR026055">
    <property type="entry name" value="FAR"/>
</dbReference>
<dbReference type="AlphaFoldDB" id="A0AAD4JKW2"/>
<dbReference type="InterPro" id="IPR036291">
    <property type="entry name" value="NAD(P)-bd_dom_sf"/>
</dbReference>
<keyword evidence="2 4" id="KW-0444">Lipid biosynthesis</keyword>
<keyword evidence="4" id="KW-0521">NADP</keyword>
<dbReference type="EC" id="1.2.1.84" evidence="4"/>
<sequence length="443" mass="50526">MAPFINHHERNGFTFTRKNDDLPYKRDRYSYFTHHCHPPASELTTPVTADHEDVHAGIGILPFFEGKNIFNLLLVQLDSLEKIINSELFGRVKEKYGKCFVREKMIPIVGDICEPNLGMDNESIDIIRKNVDVIIHSATNTTFNERYDVIFDTNVIAPQRLMRFAKTCNKLQLFTHVSTAFVNEGEGIILEKPLMMGDNAEGVDVADEISLLLKSSTINLNSDYDATKFLKNLGQQRAELYGSSTTYQLMAISYGKGLLPAYFANPQVPLDLITVDLVANTMIAAIAKHGNTLTPQLNVYHVASSLSNPLTLSDAFEYLYEHFNAAPLIEHSNIAKVKFFDNFEQFSKYTRECNRAVSEDTEVIRQCNAKVEYAQQLCKIYEFAGFFKARFHTGNTQKLLEEMSKEEQLNFEMNVRNINWKTYIRDIHVPGLRKYVINTARAT</sequence>
<dbReference type="GO" id="GO:0035336">
    <property type="term" value="P:long-chain fatty-acyl-CoA metabolic process"/>
    <property type="evidence" value="ECO:0007669"/>
    <property type="project" value="TreeGrafter"/>
</dbReference>
<evidence type="ECO:0000259" key="5">
    <source>
        <dbReference type="Pfam" id="PF03015"/>
    </source>
</evidence>
<keyword evidence="4" id="KW-0560">Oxidoreductase</keyword>
<organism evidence="7 8">
    <name type="scientific">Perilla frutescens var. hirtella</name>
    <name type="common">Perilla citriodora</name>
    <name type="synonym">Perilla setoyensis</name>
    <dbReference type="NCBI Taxonomy" id="608512"/>
    <lineage>
        <taxon>Eukaryota</taxon>
        <taxon>Viridiplantae</taxon>
        <taxon>Streptophyta</taxon>
        <taxon>Embryophyta</taxon>
        <taxon>Tracheophyta</taxon>
        <taxon>Spermatophyta</taxon>
        <taxon>Magnoliopsida</taxon>
        <taxon>eudicotyledons</taxon>
        <taxon>Gunneridae</taxon>
        <taxon>Pentapetalae</taxon>
        <taxon>asterids</taxon>
        <taxon>lamiids</taxon>
        <taxon>Lamiales</taxon>
        <taxon>Lamiaceae</taxon>
        <taxon>Nepetoideae</taxon>
        <taxon>Elsholtzieae</taxon>
        <taxon>Perilla</taxon>
    </lineage>
</organism>
<name>A0AAD4JKW2_PERFH</name>
<dbReference type="Pfam" id="PF07993">
    <property type="entry name" value="NAD_binding_4"/>
    <property type="match status" value="1"/>
</dbReference>
<accession>A0AAD4JKW2</accession>